<dbReference type="InterPro" id="IPR012506">
    <property type="entry name" value="TMEM86B-like"/>
</dbReference>
<dbReference type="RefSeq" id="WP_209997309.1">
    <property type="nucleotide sequence ID" value="NZ_BAAAJY010000002.1"/>
</dbReference>
<keyword evidence="5 6" id="KW-0472">Membrane</keyword>
<evidence type="ECO:0000256" key="6">
    <source>
        <dbReference type="SAM" id="Phobius"/>
    </source>
</evidence>
<evidence type="ECO:0000313" key="7">
    <source>
        <dbReference type="EMBL" id="MBP2386409.1"/>
    </source>
</evidence>
<dbReference type="EMBL" id="JAGIOF010000001">
    <property type="protein sequence ID" value="MBP2386409.1"/>
    <property type="molecule type" value="Genomic_DNA"/>
</dbReference>
<reference evidence="7 8" key="1">
    <citation type="submission" date="2021-03" db="EMBL/GenBank/DDBJ databases">
        <title>Sequencing the genomes of 1000 actinobacteria strains.</title>
        <authorList>
            <person name="Klenk H.-P."/>
        </authorList>
    </citation>
    <scope>NUCLEOTIDE SEQUENCE [LARGE SCALE GENOMIC DNA]</scope>
    <source>
        <strain evidence="7 8">DSM 15797</strain>
    </source>
</reference>
<comment type="caution">
    <text evidence="7">The sequence shown here is derived from an EMBL/GenBank/DDBJ whole genome shotgun (WGS) entry which is preliminary data.</text>
</comment>
<feature type="transmembrane region" description="Helical" evidence="6">
    <location>
        <begin position="67"/>
        <end position="83"/>
    </location>
</feature>
<evidence type="ECO:0000256" key="3">
    <source>
        <dbReference type="ARBA" id="ARBA00022692"/>
    </source>
</evidence>
<accession>A0ABS4XFD5</accession>
<comment type="subcellular location">
    <subcellularLocation>
        <location evidence="1">Membrane</location>
        <topology evidence="1">Multi-pass membrane protein</topology>
    </subcellularLocation>
</comment>
<feature type="transmembrane region" description="Helical" evidence="6">
    <location>
        <begin position="89"/>
        <end position="106"/>
    </location>
</feature>
<sequence length="127" mass="13362">MMLDLPFAFLLSVPRTVALPRSSLGGNSGLGGDEFLRRLCAFAVAHLACISLFVWRGGLRARNASKWALLYVPLAVIVPAAVLPLAGSASIAVAVPALLILAMAVWKGTGNRAVALGTCHYSIPFFQ</sequence>
<comment type="similarity">
    <text evidence="2">Belongs to the TMEM86 family.</text>
</comment>
<evidence type="ECO:0000256" key="5">
    <source>
        <dbReference type="ARBA" id="ARBA00023136"/>
    </source>
</evidence>
<evidence type="ECO:0000256" key="4">
    <source>
        <dbReference type="ARBA" id="ARBA00022989"/>
    </source>
</evidence>
<evidence type="ECO:0000256" key="1">
    <source>
        <dbReference type="ARBA" id="ARBA00004141"/>
    </source>
</evidence>
<keyword evidence="8" id="KW-1185">Reference proteome</keyword>
<evidence type="ECO:0000313" key="8">
    <source>
        <dbReference type="Proteomes" id="UP001296993"/>
    </source>
</evidence>
<protein>
    <submittedName>
        <fullName evidence="7">Uncharacterized protein</fullName>
    </submittedName>
</protein>
<dbReference type="Proteomes" id="UP001296993">
    <property type="component" value="Unassembled WGS sequence"/>
</dbReference>
<organism evidence="7 8">
    <name type="scientific">Paeniglutamicibacter kerguelensis</name>
    <dbReference type="NCBI Taxonomy" id="254788"/>
    <lineage>
        <taxon>Bacteria</taxon>
        <taxon>Bacillati</taxon>
        <taxon>Actinomycetota</taxon>
        <taxon>Actinomycetes</taxon>
        <taxon>Micrococcales</taxon>
        <taxon>Micrococcaceae</taxon>
        <taxon>Paeniglutamicibacter</taxon>
    </lineage>
</organism>
<proteinExistence type="inferred from homology"/>
<evidence type="ECO:0000256" key="2">
    <source>
        <dbReference type="ARBA" id="ARBA00007375"/>
    </source>
</evidence>
<name>A0ABS4XFD5_9MICC</name>
<dbReference type="Pfam" id="PF07947">
    <property type="entry name" value="YhhN"/>
    <property type="match status" value="1"/>
</dbReference>
<feature type="transmembrane region" description="Helical" evidence="6">
    <location>
        <begin position="35"/>
        <end position="55"/>
    </location>
</feature>
<keyword evidence="3 6" id="KW-0812">Transmembrane</keyword>
<gene>
    <name evidence="7" type="ORF">JOF47_001920</name>
</gene>
<keyword evidence="4 6" id="KW-1133">Transmembrane helix</keyword>